<gene>
    <name evidence="1" type="ORF">Cflav_PD5530</name>
</gene>
<evidence type="ECO:0000313" key="2">
    <source>
        <dbReference type="Proteomes" id="UP000003688"/>
    </source>
</evidence>
<dbReference type="STRING" id="320771.Cflav_PD5530"/>
<organism evidence="1 2">
    <name type="scientific">Pedosphaera parvula (strain Ellin514)</name>
    <dbReference type="NCBI Taxonomy" id="320771"/>
    <lineage>
        <taxon>Bacteria</taxon>
        <taxon>Pseudomonadati</taxon>
        <taxon>Verrucomicrobiota</taxon>
        <taxon>Pedosphaerae</taxon>
        <taxon>Pedosphaerales</taxon>
        <taxon>Pedosphaeraceae</taxon>
        <taxon>Pedosphaera</taxon>
    </lineage>
</organism>
<accession>B9XBL0</accession>
<sequence>MTASHLAGWTPIWIVPHPTGPQVDWCHLNGLRFTHPFFNDTIEHAVRHPFNLLFRQRTSIDLLGEMHATCPGLHPTGFIFHMSRCGSTLVSQMLAALPQNLVLSEAGPIDAILRAHLWNPKFDENQRILWLQWMVSALGQPQQARQKNFFIKFDSWNALDLPLIHKAFPDVPWIFVYREPVEVIVSNLKQLAGKMLPGAVPPSLLDCDLVTALLMSREEYCARALAKYCQNALTHHQQYPGLFINYTQLPDVVFSSITDHFKMHWSTSETEQMRKVTQFNVKDPSRQFVADTAAKTQAASDLVRRLADQWVRPLYDRLETVRQKQSSI</sequence>
<dbReference type="InterPro" id="IPR027417">
    <property type="entry name" value="P-loop_NTPase"/>
</dbReference>
<evidence type="ECO:0000313" key="1">
    <source>
        <dbReference type="EMBL" id="EEF62895.1"/>
    </source>
</evidence>
<dbReference type="Proteomes" id="UP000003688">
    <property type="component" value="Unassembled WGS sequence"/>
</dbReference>
<dbReference type="SUPFAM" id="SSF52540">
    <property type="entry name" value="P-loop containing nucleoside triphosphate hydrolases"/>
    <property type="match status" value="1"/>
</dbReference>
<name>B9XBL0_PEDPL</name>
<dbReference type="EMBL" id="ABOX02000003">
    <property type="protein sequence ID" value="EEF62895.1"/>
    <property type="molecule type" value="Genomic_DNA"/>
</dbReference>
<dbReference type="AlphaFoldDB" id="B9XBL0"/>
<keyword evidence="2" id="KW-1185">Reference proteome</keyword>
<dbReference type="Pfam" id="PF13469">
    <property type="entry name" value="Sulfotransfer_3"/>
    <property type="match status" value="1"/>
</dbReference>
<dbReference type="RefSeq" id="WP_007413208.1">
    <property type="nucleotide sequence ID" value="NZ_ABOX02000003.1"/>
</dbReference>
<dbReference type="OrthoDB" id="3397773at2"/>
<reference evidence="1 2" key="1">
    <citation type="journal article" date="2011" name="J. Bacteriol.">
        <title>Genome sequence of 'Pedosphaera parvula' Ellin514, an aerobic Verrucomicrobial isolate from pasture soil.</title>
        <authorList>
            <person name="Kant R."/>
            <person name="van Passel M.W."/>
            <person name="Sangwan P."/>
            <person name="Palva A."/>
            <person name="Lucas S."/>
            <person name="Copeland A."/>
            <person name="Lapidus A."/>
            <person name="Glavina Del Rio T."/>
            <person name="Dalin E."/>
            <person name="Tice H."/>
            <person name="Bruce D."/>
            <person name="Goodwin L."/>
            <person name="Pitluck S."/>
            <person name="Chertkov O."/>
            <person name="Larimer F.W."/>
            <person name="Land M.L."/>
            <person name="Hauser L."/>
            <person name="Brettin T.S."/>
            <person name="Detter J.C."/>
            <person name="Han S."/>
            <person name="de Vos W.M."/>
            <person name="Janssen P.H."/>
            <person name="Smidt H."/>
        </authorList>
    </citation>
    <scope>NUCLEOTIDE SEQUENCE [LARGE SCALE GENOMIC DNA]</scope>
    <source>
        <strain evidence="1 2">Ellin514</strain>
    </source>
</reference>
<proteinExistence type="predicted"/>
<dbReference type="Gene3D" id="3.40.50.300">
    <property type="entry name" value="P-loop containing nucleotide triphosphate hydrolases"/>
    <property type="match status" value="1"/>
</dbReference>
<comment type="caution">
    <text evidence="1">The sequence shown here is derived from an EMBL/GenBank/DDBJ whole genome shotgun (WGS) entry which is preliminary data.</text>
</comment>
<protein>
    <submittedName>
        <fullName evidence="1">Aspartyl/asparaginyl beta-hydroxylase</fullName>
    </submittedName>
</protein>